<evidence type="ECO:0000256" key="9">
    <source>
        <dbReference type="ARBA" id="ARBA00048940"/>
    </source>
</evidence>
<dbReference type="AlphaFoldDB" id="A0AA39XR02"/>
<dbReference type="EC" id="2.3.1.48" evidence="2"/>
<dbReference type="PANTHER" id="PTHR31571:SF2">
    <property type="entry name" value="HISTONE ACETYLTRANSFERASE RTT109"/>
    <property type="match status" value="1"/>
</dbReference>
<protein>
    <recommendedName>
        <fullName evidence="2">histone acetyltransferase</fullName>
        <ecNumber evidence="2">2.3.1.48</ecNumber>
    </recommendedName>
</protein>
<comment type="subcellular location">
    <subcellularLocation>
        <location evidence="1">Nucleus</location>
    </subcellularLocation>
</comment>
<evidence type="ECO:0000256" key="10">
    <source>
        <dbReference type="SAM" id="MobiDB-lite"/>
    </source>
</evidence>
<dbReference type="GO" id="GO:0005634">
    <property type="term" value="C:nucleus"/>
    <property type="evidence" value="ECO:0007669"/>
    <property type="project" value="UniProtKB-SubCell"/>
</dbReference>
<sequence length="610" mass="67168">MATDNSLLGKLASVLPQGYKFGVHHISTPPTKTEPLCSAPPGEREDKTYGEDHFLAISIDPREGSSKRASPGADDVKEAGPRRPVLVFAIEVFIFTTAWQTVFFVSKADSTGYLQLLDLPKGTLSPIREVASTFLKYLLEHRRRKNIQSVVNLFARAQAQYLFPGSVENKGKHVLDDWGLVRWWCRVLNPLLEGSKGKLWGGSKGYLIVPGLEAGEMRALTPRTPESAANWIVGHPMDKISHYIAEYDWVPIRCLIPRYPDDPKSRFRDELDEEASKWKQDMGYWKSVKTLDQFWEMMAFRQECSSGRLTGFVWLVFDPEAPKDAGTEGPQTVSPEASFGSPLPQATPPRRRVDIASHTPQAASPLKLALTPSKLTDTPTVIKKKKKVLSGAIKCRPPRVKTEHRKQLKPRPTITPYFYWPEEGRGDRIVEESDFKRIVEHLLQLDFSTLEKATASTRRWISEADMGAKWGREVTGKRIPALNFGISSRGKGTGLFGDIPSLAAAGRNGVVAGEGSKSGGPNLLSSSLVRKKVKLEAPGDASAAASDSDVFQTKEDKPAVNVLSAGLVRKKPKAEVSGDVVPQPNSAPENEKPGVNVLGAGLVRRKPKPV</sequence>
<evidence type="ECO:0000256" key="3">
    <source>
        <dbReference type="ARBA" id="ARBA00022679"/>
    </source>
</evidence>
<keyword evidence="7" id="KW-0804">Transcription</keyword>
<dbReference type="GO" id="GO:0006974">
    <property type="term" value="P:DNA damage response"/>
    <property type="evidence" value="ECO:0007669"/>
    <property type="project" value="UniProtKB-KW"/>
</dbReference>
<evidence type="ECO:0000313" key="12">
    <source>
        <dbReference type="Proteomes" id="UP001174936"/>
    </source>
</evidence>
<gene>
    <name evidence="11" type="ORF">B0T16DRAFT_421286</name>
</gene>
<proteinExistence type="predicted"/>
<organism evidence="11 12">
    <name type="scientific">Cercophora newfieldiana</name>
    <dbReference type="NCBI Taxonomy" id="92897"/>
    <lineage>
        <taxon>Eukaryota</taxon>
        <taxon>Fungi</taxon>
        <taxon>Dikarya</taxon>
        <taxon>Ascomycota</taxon>
        <taxon>Pezizomycotina</taxon>
        <taxon>Sordariomycetes</taxon>
        <taxon>Sordariomycetidae</taxon>
        <taxon>Sordariales</taxon>
        <taxon>Lasiosphaeriaceae</taxon>
        <taxon>Cercophora</taxon>
    </lineage>
</organism>
<dbReference type="EMBL" id="JAULSV010000007">
    <property type="protein sequence ID" value="KAK0638514.1"/>
    <property type="molecule type" value="Genomic_DNA"/>
</dbReference>
<dbReference type="InterPro" id="IPR013178">
    <property type="entry name" value="Histone_AcTrfase_Rtt109/CBP"/>
</dbReference>
<keyword evidence="8" id="KW-0539">Nucleus</keyword>
<evidence type="ECO:0000256" key="7">
    <source>
        <dbReference type="ARBA" id="ARBA00023163"/>
    </source>
</evidence>
<dbReference type="GO" id="GO:0006355">
    <property type="term" value="P:regulation of DNA-templated transcription"/>
    <property type="evidence" value="ECO:0007669"/>
    <property type="project" value="InterPro"/>
</dbReference>
<dbReference type="InterPro" id="IPR051236">
    <property type="entry name" value="HAT_RTT109-like"/>
</dbReference>
<name>A0AA39XR02_9PEZI</name>
<dbReference type="PROSITE" id="PS51728">
    <property type="entry name" value="RTT109_HAT"/>
    <property type="match status" value="1"/>
</dbReference>
<accession>A0AA39XR02</accession>
<dbReference type="PANTHER" id="PTHR31571">
    <property type="entry name" value="ALTERED INHERITANCE OF MITOCHONDRIA PROTEIN 6"/>
    <property type="match status" value="1"/>
</dbReference>
<dbReference type="Pfam" id="PF08214">
    <property type="entry name" value="HAT_KAT11"/>
    <property type="match status" value="1"/>
</dbReference>
<reference evidence="11" key="1">
    <citation type="submission" date="2023-06" db="EMBL/GenBank/DDBJ databases">
        <title>Genome-scale phylogeny and comparative genomics of the fungal order Sordariales.</title>
        <authorList>
            <consortium name="Lawrence Berkeley National Laboratory"/>
            <person name="Hensen N."/>
            <person name="Bonometti L."/>
            <person name="Westerberg I."/>
            <person name="Brannstrom I.O."/>
            <person name="Guillou S."/>
            <person name="Cros-Aarteil S."/>
            <person name="Calhoun S."/>
            <person name="Haridas S."/>
            <person name="Kuo A."/>
            <person name="Mondo S."/>
            <person name="Pangilinan J."/>
            <person name="Riley R."/>
            <person name="Labutti K."/>
            <person name="Andreopoulos B."/>
            <person name="Lipzen A."/>
            <person name="Chen C."/>
            <person name="Yanf M."/>
            <person name="Daum C."/>
            <person name="Ng V."/>
            <person name="Clum A."/>
            <person name="Steindorff A."/>
            <person name="Ohm R."/>
            <person name="Martin F."/>
            <person name="Silar P."/>
            <person name="Natvig D."/>
            <person name="Lalanne C."/>
            <person name="Gautier V."/>
            <person name="Ament-Velasquez S.L."/>
            <person name="Kruys A."/>
            <person name="Hutchinson M.I."/>
            <person name="Powell A.J."/>
            <person name="Barry K."/>
            <person name="Miller A.N."/>
            <person name="Grigoriev I.V."/>
            <person name="Debuchy R."/>
            <person name="Gladieux P."/>
            <person name="Thoren M.H."/>
            <person name="Johannesson H."/>
        </authorList>
    </citation>
    <scope>NUCLEOTIDE SEQUENCE</scope>
    <source>
        <strain evidence="11">SMH2532-1</strain>
    </source>
</reference>
<dbReference type="GO" id="GO:0032931">
    <property type="term" value="F:histone H3K56 acetyltransferase activity"/>
    <property type="evidence" value="ECO:0007669"/>
    <property type="project" value="TreeGrafter"/>
</dbReference>
<dbReference type="Proteomes" id="UP001174936">
    <property type="component" value="Unassembled WGS sequence"/>
</dbReference>
<evidence type="ECO:0000313" key="11">
    <source>
        <dbReference type="EMBL" id="KAK0638514.1"/>
    </source>
</evidence>
<evidence type="ECO:0000256" key="4">
    <source>
        <dbReference type="ARBA" id="ARBA00022763"/>
    </source>
</evidence>
<keyword evidence="6" id="KW-0805">Transcription regulation</keyword>
<evidence type="ECO:0000256" key="5">
    <source>
        <dbReference type="ARBA" id="ARBA00022990"/>
    </source>
</evidence>
<keyword evidence="5" id="KW-0007">Acetylation</keyword>
<comment type="catalytic activity">
    <reaction evidence="9">
        <text>L-lysyl-[histone] + acetyl-CoA = N(6)-acetyl-L-lysyl-[histone] + CoA + H(+)</text>
        <dbReference type="Rhea" id="RHEA:21992"/>
        <dbReference type="Rhea" id="RHEA-COMP:9845"/>
        <dbReference type="Rhea" id="RHEA-COMP:11338"/>
        <dbReference type="ChEBI" id="CHEBI:15378"/>
        <dbReference type="ChEBI" id="CHEBI:29969"/>
        <dbReference type="ChEBI" id="CHEBI:57287"/>
        <dbReference type="ChEBI" id="CHEBI:57288"/>
        <dbReference type="ChEBI" id="CHEBI:61930"/>
        <dbReference type="EC" id="2.3.1.48"/>
    </reaction>
    <physiologicalReaction direction="left-to-right" evidence="9">
        <dbReference type="Rhea" id="RHEA:21993"/>
    </physiologicalReaction>
</comment>
<dbReference type="InterPro" id="IPR016849">
    <property type="entry name" value="Rtt109"/>
</dbReference>
<evidence type="ECO:0000256" key="8">
    <source>
        <dbReference type="ARBA" id="ARBA00023242"/>
    </source>
</evidence>
<feature type="region of interest" description="Disordered" evidence="10">
    <location>
        <begin position="323"/>
        <end position="350"/>
    </location>
</feature>
<dbReference type="SMART" id="SM01250">
    <property type="entry name" value="KAT11"/>
    <property type="match status" value="1"/>
</dbReference>
<feature type="region of interest" description="Disordered" evidence="10">
    <location>
        <begin position="573"/>
        <end position="610"/>
    </location>
</feature>
<keyword evidence="12" id="KW-1185">Reference proteome</keyword>
<evidence type="ECO:0000256" key="1">
    <source>
        <dbReference type="ARBA" id="ARBA00004123"/>
    </source>
</evidence>
<evidence type="ECO:0000256" key="6">
    <source>
        <dbReference type="ARBA" id="ARBA00023015"/>
    </source>
</evidence>
<keyword evidence="4" id="KW-0227">DNA damage</keyword>
<comment type="caution">
    <text evidence="11">The sequence shown here is derived from an EMBL/GenBank/DDBJ whole genome shotgun (WGS) entry which is preliminary data.</text>
</comment>
<evidence type="ECO:0000256" key="2">
    <source>
        <dbReference type="ARBA" id="ARBA00013184"/>
    </source>
</evidence>
<keyword evidence="3" id="KW-0808">Transferase</keyword>